<evidence type="ECO:0000313" key="6">
    <source>
        <dbReference type="Proteomes" id="UP000219453"/>
    </source>
</evidence>
<evidence type="ECO:0000256" key="1">
    <source>
        <dbReference type="PIRSR" id="PIRSR601310-1"/>
    </source>
</evidence>
<feature type="active site" description="Tele-AMP-histidine intermediate" evidence="1">
    <location>
        <position position="100"/>
    </location>
</feature>
<reference evidence="5 6" key="1">
    <citation type="submission" date="2017-09" db="EMBL/GenBank/DDBJ databases">
        <authorList>
            <person name="Ehlers B."/>
            <person name="Leendertz F.H."/>
        </authorList>
    </citation>
    <scope>NUCLEOTIDE SEQUENCE [LARGE SCALE GENOMIC DNA]</scope>
    <source>
        <strain evidence="5 6">DSM 27208</strain>
    </source>
</reference>
<dbReference type="CDD" id="cd01277">
    <property type="entry name" value="HINT_subgroup"/>
    <property type="match status" value="1"/>
</dbReference>
<evidence type="ECO:0000256" key="3">
    <source>
        <dbReference type="PROSITE-ProRule" id="PRU00464"/>
    </source>
</evidence>
<proteinExistence type="predicted"/>
<dbReference type="InterPro" id="IPR036265">
    <property type="entry name" value="HIT-like_sf"/>
</dbReference>
<dbReference type="AlphaFoldDB" id="A0A285P4P1"/>
<dbReference type="Pfam" id="PF01230">
    <property type="entry name" value="HIT"/>
    <property type="match status" value="1"/>
</dbReference>
<evidence type="ECO:0000313" key="5">
    <source>
        <dbReference type="EMBL" id="SNZ14831.1"/>
    </source>
</evidence>
<dbReference type="PANTHER" id="PTHR46648">
    <property type="entry name" value="HIT FAMILY PROTEIN 1"/>
    <property type="match status" value="1"/>
</dbReference>
<dbReference type="InterPro" id="IPR011146">
    <property type="entry name" value="HIT-like"/>
</dbReference>
<dbReference type="InterPro" id="IPR001310">
    <property type="entry name" value="Histidine_triad_HIT"/>
</dbReference>
<dbReference type="SUPFAM" id="SSF54197">
    <property type="entry name" value="HIT-like"/>
    <property type="match status" value="1"/>
</dbReference>
<evidence type="ECO:0000256" key="2">
    <source>
        <dbReference type="PIRSR" id="PIRSR601310-3"/>
    </source>
</evidence>
<dbReference type="RefSeq" id="WP_097009205.1">
    <property type="nucleotide sequence ID" value="NZ_OBEJ01000003.1"/>
</dbReference>
<protein>
    <submittedName>
        <fullName evidence="5">Histidine triad (HIT) family protein</fullName>
    </submittedName>
</protein>
<name>A0A285P4P1_NATPI</name>
<dbReference type="GO" id="GO:0009117">
    <property type="term" value="P:nucleotide metabolic process"/>
    <property type="evidence" value="ECO:0007669"/>
    <property type="project" value="TreeGrafter"/>
</dbReference>
<dbReference type="PANTHER" id="PTHR46648:SF1">
    <property type="entry name" value="ADENOSINE 5'-MONOPHOSPHORAMIDASE HNT1"/>
    <property type="match status" value="1"/>
</dbReference>
<gene>
    <name evidence="5" type="ORF">SAMN06269185_2270</name>
</gene>
<dbReference type="Gene3D" id="3.30.428.10">
    <property type="entry name" value="HIT-like"/>
    <property type="match status" value="1"/>
</dbReference>
<organism evidence="5 6">
    <name type="scientific">Natronoarchaeum philippinense</name>
    <dbReference type="NCBI Taxonomy" id="558529"/>
    <lineage>
        <taxon>Archaea</taxon>
        <taxon>Methanobacteriati</taxon>
        <taxon>Methanobacteriota</taxon>
        <taxon>Stenosarchaea group</taxon>
        <taxon>Halobacteria</taxon>
        <taxon>Halobacteriales</taxon>
        <taxon>Natronoarchaeaceae</taxon>
    </lineage>
</organism>
<feature type="short sequence motif" description="Histidine triad motif" evidence="2 3">
    <location>
        <begin position="98"/>
        <end position="102"/>
    </location>
</feature>
<feature type="domain" description="HIT" evidence="4">
    <location>
        <begin position="6"/>
        <end position="113"/>
    </location>
</feature>
<dbReference type="PRINTS" id="PR00332">
    <property type="entry name" value="HISTRIAD"/>
</dbReference>
<dbReference type="Proteomes" id="UP000219453">
    <property type="component" value="Unassembled WGS sequence"/>
</dbReference>
<sequence>MSEDCIFCRIVDGDIPSRSVYEDETVMAFLDANPLAPGHTLVIPKAHHETLADLPEDTGARVFEVLHQLAPEIEAAVDADASNVAFNNGEAAGQEVPHVHGHVIPRFEGDGGAPVHAIAGDRPDLSDEELDEIADEIAGRS</sequence>
<dbReference type="InterPro" id="IPR039384">
    <property type="entry name" value="HINT"/>
</dbReference>
<evidence type="ECO:0000259" key="4">
    <source>
        <dbReference type="PROSITE" id="PS51084"/>
    </source>
</evidence>
<keyword evidence="6" id="KW-1185">Reference proteome</keyword>
<accession>A0A285P4P1</accession>
<dbReference type="PROSITE" id="PS51084">
    <property type="entry name" value="HIT_2"/>
    <property type="match status" value="1"/>
</dbReference>
<dbReference type="EMBL" id="OBEJ01000003">
    <property type="protein sequence ID" value="SNZ14831.1"/>
    <property type="molecule type" value="Genomic_DNA"/>
</dbReference>
<dbReference type="GO" id="GO:0003824">
    <property type="term" value="F:catalytic activity"/>
    <property type="evidence" value="ECO:0007669"/>
    <property type="project" value="InterPro"/>
</dbReference>
<dbReference type="OrthoDB" id="26806at2157"/>